<evidence type="ECO:0000313" key="1">
    <source>
        <dbReference type="EMBL" id="OSI36089.1"/>
    </source>
</evidence>
<reference evidence="1 2" key="1">
    <citation type="submission" date="2017-01" db="EMBL/GenBank/DDBJ databases">
        <authorList>
            <person name="Wolfgang W.J."/>
            <person name="Cole J."/>
            <person name="Wroblewski D."/>
            <person name="Mcginnis J."/>
            <person name="Musser K.A."/>
        </authorList>
    </citation>
    <scope>NUCLEOTIDE SEQUENCE [LARGE SCALE GENOMIC DNA]</scope>
    <source>
        <strain evidence="1 2">93087</strain>
    </source>
</reference>
<proteinExistence type="predicted"/>
<gene>
    <name evidence="1" type="ORF">BV913_02705</name>
</gene>
<protein>
    <submittedName>
        <fullName evidence="1">Uncharacterized protein</fullName>
    </submittedName>
</protein>
<accession>A0ABX3WPE9</accession>
<keyword evidence="2" id="KW-1185">Reference proteome</keyword>
<dbReference type="EMBL" id="MTAC01000005">
    <property type="protein sequence ID" value="OSI36089.1"/>
    <property type="molecule type" value="Genomic_DNA"/>
</dbReference>
<sequence length="66" mass="7585">MGNCYTGWLEEEEKFDNFQRKVGVKFKYDIDMSTRDRLMQLHRDTGLIGAPLVAKAIGSGLDFSRK</sequence>
<organism evidence="1 2">
    <name type="scientific">Neisseria dumasiana</name>
    <dbReference type="NCBI Taxonomy" id="1931275"/>
    <lineage>
        <taxon>Bacteria</taxon>
        <taxon>Pseudomonadati</taxon>
        <taxon>Pseudomonadota</taxon>
        <taxon>Betaproteobacteria</taxon>
        <taxon>Neisseriales</taxon>
        <taxon>Neisseriaceae</taxon>
        <taxon>Neisseria</taxon>
    </lineage>
</organism>
<dbReference type="Proteomes" id="UP000193346">
    <property type="component" value="Unassembled WGS sequence"/>
</dbReference>
<dbReference type="RefSeq" id="WP_085417933.1">
    <property type="nucleotide sequence ID" value="NZ_CP091509.1"/>
</dbReference>
<comment type="caution">
    <text evidence="1">The sequence shown here is derived from an EMBL/GenBank/DDBJ whole genome shotgun (WGS) entry which is preliminary data.</text>
</comment>
<evidence type="ECO:0000313" key="2">
    <source>
        <dbReference type="Proteomes" id="UP000193346"/>
    </source>
</evidence>
<name>A0ABX3WPE9_9NEIS</name>